<dbReference type="RefSeq" id="WP_007392217.1">
    <property type="nucleotide sequence ID" value="NZ_KQ960928.1"/>
</dbReference>
<evidence type="ECO:0000256" key="8">
    <source>
        <dbReference type="PIRSR" id="PIRSR004682-1"/>
    </source>
</evidence>
<dbReference type="NCBIfam" id="TIGR01656">
    <property type="entry name" value="Histidinol-ppas"/>
    <property type="match status" value="1"/>
</dbReference>
<feature type="site" description="Stabilizes the phosphoryl group" evidence="9">
    <location>
        <position position="50"/>
    </location>
</feature>
<dbReference type="Proteomes" id="UP000070160">
    <property type="component" value="Unassembled WGS sequence"/>
</dbReference>
<accession>A0A134CKS9</accession>
<evidence type="ECO:0000256" key="4">
    <source>
        <dbReference type="ARBA" id="ARBA00022801"/>
    </source>
</evidence>
<keyword evidence="4 7" id="KW-0378">Hydrolase</keyword>
<evidence type="ECO:0000256" key="6">
    <source>
        <dbReference type="ARBA" id="ARBA00031828"/>
    </source>
</evidence>
<dbReference type="PANTHER" id="PTHR42891:SF1">
    <property type="entry name" value="D-GLYCERO-BETA-D-MANNO-HEPTOSE-1,7-BISPHOSPHATE 7-PHOSPHATASE"/>
    <property type="match status" value="1"/>
</dbReference>
<dbReference type="GO" id="GO:0016791">
    <property type="term" value="F:phosphatase activity"/>
    <property type="evidence" value="ECO:0007669"/>
    <property type="project" value="InterPro"/>
</dbReference>
<feature type="site" description="Stabilizes the phosphoryl group" evidence="9">
    <location>
        <position position="108"/>
    </location>
</feature>
<comment type="cofactor">
    <cofactor evidence="10">
        <name>Zn(2+)</name>
        <dbReference type="ChEBI" id="CHEBI:29105"/>
    </cofactor>
</comment>
<dbReference type="Gene3D" id="3.40.50.1000">
    <property type="entry name" value="HAD superfamily/HAD-like"/>
    <property type="match status" value="1"/>
</dbReference>
<protein>
    <recommendedName>
        <fullName evidence="6 7">D,D-heptose 1,7-bisphosphate phosphatase</fullName>
        <ecNumber evidence="7">3.1.3.-</ecNumber>
    </recommendedName>
</protein>
<proteinExistence type="inferred from homology"/>
<dbReference type="EMBL" id="NFMF01000006">
    <property type="protein sequence ID" value="PNH21684.1"/>
    <property type="molecule type" value="Genomic_DNA"/>
</dbReference>
<dbReference type="EMBL" id="LSDT01000005">
    <property type="protein sequence ID" value="KXB92795.1"/>
    <property type="molecule type" value="Genomic_DNA"/>
</dbReference>
<feature type="binding site" evidence="10">
    <location>
        <position position="8"/>
    </location>
    <ligand>
        <name>Mg(2+)</name>
        <dbReference type="ChEBI" id="CHEBI:18420"/>
    </ligand>
</feature>
<keyword evidence="10" id="KW-0862">Zinc</keyword>
<comment type="caution">
    <text evidence="11">The sequence shown here is derived from an EMBL/GenBank/DDBJ whole genome shotgun (WGS) entry which is preliminary data.</text>
</comment>
<reference evidence="12 14" key="3">
    <citation type="submission" date="2017-05" db="EMBL/GenBank/DDBJ databases">
        <authorList>
            <person name="Song R."/>
            <person name="Chenine A.L."/>
            <person name="Ruprecht R.M."/>
        </authorList>
    </citation>
    <scope>NUCLEOTIDE SEQUENCE [LARGE SCALE GENOMIC DNA]</scope>
    <source>
        <strain evidence="12 14">KA00229</strain>
    </source>
</reference>
<evidence type="ECO:0000256" key="10">
    <source>
        <dbReference type="PIRSR" id="PIRSR004682-4"/>
    </source>
</evidence>
<keyword evidence="2 7" id="KW-0963">Cytoplasm</keyword>
<dbReference type="STRING" id="1588748.HMPREF3182_00265"/>
<sequence length="173" mass="19627">MRKAAFFDRDGVLNIDSGYVGTTEQFCWLPGAKETLQRLTLLGYTNIVVTNQSGVARGYYTEEAVRQLHRWMCSEVARAGGNIAAVYYCPYLEGALIPAYNKKSDWRKPEPGMVLQACKDYDIDKTRSFLIGDSVRDIQCGQRAGVESYLFMGDNLYEFVNRILAERKKRGII</sequence>
<evidence type="ECO:0000256" key="7">
    <source>
        <dbReference type="PIRNR" id="PIRNR004682"/>
    </source>
</evidence>
<dbReference type="InterPro" id="IPR006543">
    <property type="entry name" value="Histidinol-phos"/>
</dbReference>
<dbReference type="SUPFAM" id="SSF56784">
    <property type="entry name" value="HAD-like"/>
    <property type="match status" value="1"/>
</dbReference>
<dbReference type="InterPro" id="IPR006549">
    <property type="entry name" value="HAD-SF_hydro_IIIA"/>
</dbReference>
<organism evidence="11 13">
    <name type="scientific">Megasphaera hutchinsoni</name>
    <dbReference type="NCBI Taxonomy" id="1588748"/>
    <lineage>
        <taxon>Bacteria</taxon>
        <taxon>Bacillati</taxon>
        <taxon>Bacillota</taxon>
        <taxon>Negativicutes</taxon>
        <taxon>Veillonellales</taxon>
        <taxon>Veillonellaceae</taxon>
        <taxon>Megasphaera</taxon>
    </lineage>
</organism>
<dbReference type="GO" id="GO:0046872">
    <property type="term" value="F:metal ion binding"/>
    <property type="evidence" value="ECO:0007669"/>
    <property type="project" value="UniProtKB-KW"/>
</dbReference>
<evidence type="ECO:0000256" key="1">
    <source>
        <dbReference type="ARBA" id="ARBA00004496"/>
    </source>
</evidence>
<dbReference type="CDD" id="cd07503">
    <property type="entry name" value="HAD_HisB-N"/>
    <property type="match status" value="1"/>
</dbReference>
<dbReference type="GO" id="GO:0005737">
    <property type="term" value="C:cytoplasm"/>
    <property type="evidence" value="ECO:0007669"/>
    <property type="project" value="UniProtKB-SubCell"/>
</dbReference>
<dbReference type="GO" id="GO:0005975">
    <property type="term" value="P:carbohydrate metabolic process"/>
    <property type="evidence" value="ECO:0007669"/>
    <property type="project" value="InterPro"/>
</dbReference>
<dbReference type="EC" id="3.1.3.-" evidence="7"/>
<evidence type="ECO:0000313" key="14">
    <source>
        <dbReference type="Proteomes" id="UP000242958"/>
    </source>
</evidence>
<reference evidence="11" key="1">
    <citation type="submission" date="2016-01" db="EMBL/GenBank/DDBJ databases">
        <authorList>
            <person name="Oliw E.H."/>
        </authorList>
    </citation>
    <scope>NUCLEOTIDE SEQUENCE [LARGE SCALE GENOMIC DNA]</scope>
    <source>
        <strain evidence="11">KA00182</strain>
    </source>
</reference>
<dbReference type="AlphaFoldDB" id="A0A134CKS9"/>
<accession>A0A2J8BA84</accession>
<feature type="active site" description="Proton donor" evidence="8">
    <location>
        <position position="10"/>
    </location>
</feature>
<dbReference type="PATRIC" id="fig|1588748.3.peg.255"/>
<feature type="binding site" evidence="10">
    <location>
        <position position="89"/>
    </location>
    <ligand>
        <name>Zn(2+)</name>
        <dbReference type="ChEBI" id="CHEBI:29105"/>
    </ligand>
</feature>
<keyword evidence="10" id="KW-0460">Magnesium</keyword>
<evidence type="ECO:0000256" key="2">
    <source>
        <dbReference type="ARBA" id="ARBA00022490"/>
    </source>
</evidence>
<feature type="binding site" evidence="10">
    <location>
        <position position="10"/>
    </location>
    <ligand>
        <name>Mg(2+)</name>
        <dbReference type="ChEBI" id="CHEBI:18420"/>
    </ligand>
</feature>
<keyword evidence="5 7" id="KW-0119">Carbohydrate metabolism</keyword>
<dbReference type="PIRSF" id="PIRSF004682">
    <property type="entry name" value="GmhB"/>
    <property type="match status" value="1"/>
</dbReference>
<dbReference type="NCBIfam" id="TIGR01662">
    <property type="entry name" value="HAD-SF-IIIA"/>
    <property type="match status" value="1"/>
</dbReference>
<dbReference type="InterPro" id="IPR004446">
    <property type="entry name" value="Heptose_bisP_phosphatase"/>
</dbReference>
<keyword evidence="3 10" id="KW-0479">Metal-binding</keyword>
<comment type="similarity">
    <text evidence="7">Belongs to the gmhB family.</text>
</comment>
<dbReference type="Pfam" id="PF13242">
    <property type="entry name" value="Hydrolase_like"/>
    <property type="match status" value="1"/>
</dbReference>
<feature type="binding site" evidence="10">
    <location>
        <position position="133"/>
    </location>
    <ligand>
        <name>Mg(2+)</name>
        <dbReference type="ChEBI" id="CHEBI:18420"/>
    </ligand>
</feature>
<gene>
    <name evidence="12" type="ORF">CAL30_04440</name>
    <name evidence="11" type="ORF">HMPREF3182_00265</name>
</gene>
<evidence type="ECO:0000256" key="5">
    <source>
        <dbReference type="ARBA" id="ARBA00023277"/>
    </source>
</evidence>
<dbReference type="InterPro" id="IPR036412">
    <property type="entry name" value="HAD-like_sf"/>
</dbReference>
<evidence type="ECO:0000313" key="13">
    <source>
        <dbReference type="Proteomes" id="UP000070160"/>
    </source>
</evidence>
<name>A0A134CKS9_9FIRM</name>
<dbReference type="InterPro" id="IPR023214">
    <property type="entry name" value="HAD_sf"/>
</dbReference>
<comment type="subcellular location">
    <subcellularLocation>
        <location evidence="1 7">Cytoplasm</location>
    </subcellularLocation>
</comment>
<evidence type="ECO:0000256" key="9">
    <source>
        <dbReference type="PIRSR" id="PIRSR004682-3"/>
    </source>
</evidence>
<reference evidence="13" key="2">
    <citation type="submission" date="2016-01" db="EMBL/GenBank/DDBJ databases">
        <authorList>
            <person name="Mitreva M."/>
            <person name="Pepin K.H."/>
            <person name="Mihindukulasuriya K.A."/>
            <person name="Fulton R."/>
            <person name="Fronick C."/>
            <person name="O'Laughlin M."/>
            <person name="Miner T."/>
            <person name="Herter B."/>
            <person name="Rosa B.A."/>
            <person name="Cordes M."/>
            <person name="Tomlinson C."/>
            <person name="Wollam A."/>
            <person name="Palsikar V.B."/>
            <person name="Mardis E.R."/>
            <person name="Wilson R.K."/>
        </authorList>
    </citation>
    <scope>NUCLEOTIDE SEQUENCE [LARGE SCALE GENOMIC DNA]</scope>
    <source>
        <strain evidence="13">KA00182</strain>
    </source>
</reference>
<evidence type="ECO:0000313" key="12">
    <source>
        <dbReference type="EMBL" id="PNH21684.1"/>
    </source>
</evidence>
<feature type="site" description="Contributes to substrate recognition" evidence="9">
    <location>
        <position position="107"/>
    </location>
</feature>
<dbReference type="Proteomes" id="UP000242958">
    <property type="component" value="Unassembled WGS sequence"/>
</dbReference>
<keyword evidence="13" id="KW-1185">Reference proteome</keyword>
<dbReference type="PANTHER" id="PTHR42891">
    <property type="entry name" value="D-GLYCERO-BETA-D-MANNO-HEPTOSE-1,7-BISPHOSPHATE 7-PHOSPHATASE"/>
    <property type="match status" value="1"/>
</dbReference>
<comment type="cofactor">
    <cofactor evidence="10">
        <name>Mg(2+)</name>
        <dbReference type="ChEBI" id="CHEBI:18420"/>
    </cofactor>
</comment>
<evidence type="ECO:0000256" key="3">
    <source>
        <dbReference type="ARBA" id="ARBA00022723"/>
    </source>
</evidence>
<evidence type="ECO:0000313" key="11">
    <source>
        <dbReference type="EMBL" id="KXB92795.1"/>
    </source>
</evidence>
<feature type="active site" description="Nucleophile" evidence="8">
    <location>
        <position position="8"/>
    </location>
</feature>